<dbReference type="GO" id="GO:0004252">
    <property type="term" value="F:serine-type endopeptidase activity"/>
    <property type="evidence" value="ECO:0007669"/>
    <property type="project" value="UniProtKB-UniRule"/>
</dbReference>
<dbReference type="KEGG" id="pwu:A8O14_02125"/>
<dbReference type="GO" id="GO:0009432">
    <property type="term" value="P:SOS response"/>
    <property type="evidence" value="ECO:0007669"/>
    <property type="project" value="UniProtKB-UniRule"/>
</dbReference>
<dbReference type="InterPro" id="IPR036390">
    <property type="entry name" value="WH_DNA-bd_sf"/>
</dbReference>
<dbReference type="FunFam" id="2.10.109.10:FF:000001">
    <property type="entry name" value="LexA repressor"/>
    <property type="match status" value="1"/>
</dbReference>
<dbReference type="STRING" id="1743168.A8O14_02125"/>
<dbReference type="PRINTS" id="PR00726">
    <property type="entry name" value="LEXASERPTASE"/>
</dbReference>
<dbReference type="EC" id="3.4.21.88" evidence="13"/>
<evidence type="ECO:0000256" key="9">
    <source>
        <dbReference type="ARBA" id="ARBA00023125"/>
    </source>
</evidence>
<protein>
    <recommendedName>
        <fullName evidence="13">LexA repressor</fullName>
        <ecNumber evidence="13">3.4.21.88</ecNumber>
    </recommendedName>
</protein>
<dbReference type="RefSeq" id="WP_068949671.1">
    <property type="nucleotide sequence ID" value="NZ_CP015922.1"/>
</dbReference>
<dbReference type="EMBL" id="CP015922">
    <property type="protein sequence ID" value="ANJ00679.1"/>
    <property type="molecule type" value="Genomic_DNA"/>
</dbReference>
<organism evidence="17 18">
    <name type="scientific">Polynucleobacter wuianus</name>
    <dbReference type="NCBI Taxonomy" id="1743168"/>
    <lineage>
        <taxon>Bacteria</taxon>
        <taxon>Pseudomonadati</taxon>
        <taxon>Pseudomonadota</taxon>
        <taxon>Betaproteobacteria</taxon>
        <taxon>Burkholderiales</taxon>
        <taxon>Burkholderiaceae</taxon>
        <taxon>Polynucleobacter</taxon>
    </lineage>
</organism>
<proteinExistence type="inferred from homology"/>
<feature type="site" description="Cleavage; by autolysis" evidence="13">
    <location>
        <begin position="118"/>
        <end position="119"/>
    </location>
</feature>
<accession>A0A191UI49</accession>
<evidence type="ECO:0000256" key="2">
    <source>
        <dbReference type="ARBA" id="ARBA00011738"/>
    </source>
</evidence>
<dbReference type="FunFam" id="1.10.10.10:FF:000009">
    <property type="entry name" value="LexA repressor"/>
    <property type="match status" value="1"/>
</dbReference>
<dbReference type="GO" id="GO:0003677">
    <property type="term" value="F:DNA binding"/>
    <property type="evidence" value="ECO:0007669"/>
    <property type="project" value="UniProtKB-UniRule"/>
</dbReference>
<keyword evidence="10 13" id="KW-0804">Transcription</keyword>
<dbReference type="NCBIfam" id="TIGR00498">
    <property type="entry name" value="lexA"/>
    <property type="match status" value="1"/>
</dbReference>
<dbReference type="InterPro" id="IPR006199">
    <property type="entry name" value="LexA_DNA-bd_dom"/>
</dbReference>
<evidence type="ECO:0000256" key="10">
    <source>
        <dbReference type="ARBA" id="ARBA00023163"/>
    </source>
</evidence>
<evidence type="ECO:0000256" key="4">
    <source>
        <dbReference type="ARBA" id="ARBA00022705"/>
    </source>
</evidence>
<keyword evidence="8 13" id="KW-0805">Transcription regulation</keyword>
<keyword evidence="6 13" id="KW-0378">Hydrolase</keyword>
<evidence type="ECO:0000256" key="13">
    <source>
        <dbReference type="HAMAP-Rule" id="MF_00015"/>
    </source>
</evidence>
<evidence type="ECO:0000256" key="8">
    <source>
        <dbReference type="ARBA" id="ARBA00023015"/>
    </source>
</evidence>
<comment type="similarity">
    <text evidence="1 13 14">Belongs to the peptidase S24 family.</text>
</comment>
<keyword evidence="4 13" id="KW-0235">DNA replication</keyword>
<keyword evidence="5 13" id="KW-0227">DNA damage</keyword>
<feature type="active site" description="For autocatalytic cleavage activity" evidence="13">
    <location>
        <position position="153"/>
    </location>
</feature>
<evidence type="ECO:0000256" key="1">
    <source>
        <dbReference type="ARBA" id="ARBA00007484"/>
    </source>
</evidence>
<dbReference type="CDD" id="cd06529">
    <property type="entry name" value="S24_LexA-like"/>
    <property type="match status" value="1"/>
</dbReference>
<evidence type="ECO:0000256" key="14">
    <source>
        <dbReference type="RuleBase" id="RU003991"/>
    </source>
</evidence>
<evidence type="ECO:0000256" key="3">
    <source>
        <dbReference type="ARBA" id="ARBA00022491"/>
    </source>
</evidence>
<dbReference type="Pfam" id="PF01726">
    <property type="entry name" value="LexA_DNA_bind"/>
    <property type="match status" value="1"/>
</dbReference>
<dbReference type="InterPro" id="IPR036388">
    <property type="entry name" value="WH-like_DNA-bd_sf"/>
</dbReference>
<dbReference type="Gene3D" id="2.10.109.10">
    <property type="entry name" value="Umud Fragment, subunit A"/>
    <property type="match status" value="1"/>
</dbReference>
<evidence type="ECO:0000259" key="16">
    <source>
        <dbReference type="Pfam" id="PF01726"/>
    </source>
</evidence>
<dbReference type="SUPFAM" id="SSF46785">
    <property type="entry name" value="Winged helix' DNA-binding domain"/>
    <property type="match status" value="1"/>
</dbReference>
<evidence type="ECO:0000256" key="5">
    <source>
        <dbReference type="ARBA" id="ARBA00022763"/>
    </source>
</evidence>
<keyword evidence="9 13" id="KW-0238">DNA-binding</keyword>
<evidence type="ECO:0000256" key="6">
    <source>
        <dbReference type="ARBA" id="ARBA00022801"/>
    </source>
</evidence>
<keyword evidence="12 13" id="KW-0742">SOS response</keyword>
<feature type="DNA-binding region" description="H-T-H motif" evidence="13">
    <location>
        <begin position="42"/>
        <end position="62"/>
    </location>
</feature>
<evidence type="ECO:0000256" key="11">
    <source>
        <dbReference type="ARBA" id="ARBA00023204"/>
    </source>
</evidence>
<evidence type="ECO:0000256" key="12">
    <source>
        <dbReference type="ARBA" id="ARBA00023236"/>
    </source>
</evidence>
<dbReference type="InterPro" id="IPR006197">
    <property type="entry name" value="Peptidase_S24_LexA"/>
</dbReference>
<comment type="function">
    <text evidence="13">Represses a number of genes involved in the response to DNA damage (SOS response), including recA and lexA. In the presence of single-stranded DNA, RecA interacts with LexA causing an autocatalytic cleavage which disrupts the DNA-binding part of LexA, leading to derepression of the SOS regulon and eventually DNA repair.</text>
</comment>
<dbReference type="PANTHER" id="PTHR33516">
    <property type="entry name" value="LEXA REPRESSOR"/>
    <property type="match status" value="1"/>
</dbReference>
<keyword evidence="18" id="KW-1185">Reference proteome</keyword>
<keyword evidence="11 13" id="KW-0234">DNA repair</keyword>
<sequence>MDINTVDFQEELTTLPKLTARQSEILDLITKAIDESGLPPTRAEIATQLGFASANAAEEHLRALAKKGYIELTPGTSRGIRIPQRFNQTQHPNKYRQLSLPSGALQQLTLPLIGRVAAGSPIMAVEHIEKQVPIDPSLFSKGADYLLKVKGMSMRDAGILDGDYLAVRKTTEVHNGDIVVARLDDEVTVKRWQQKKTANGMVIELQAENPDFKNIVVDGRQPNFAIEGQAVGLIRAEGL</sequence>
<comment type="subunit">
    <text evidence="2 13">Homodimer.</text>
</comment>
<dbReference type="GO" id="GO:0006260">
    <property type="term" value="P:DNA replication"/>
    <property type="evidence" value="ECO:0007669"/>
    <property type="project" value="UniProtKB-UniRule"/>
</dbReference>
<gene>
    <name evidence="13" type="primary">lexA</name>
    <name evidence="17" type="ORF">A8O14_02125</name>
</gene>
<feature type="domain" description="Peptidase S24/S26A/S26B/S26C" evidence="15">
    <location>
        <begin position="111"/>
        <end position="231"/>
    </location>
</feature>
<evidence type="ECO:0000313" key="18">
    <source>
        <dbReference type="Proteomes" id="UP000078463"/>
    </source>
</evidence>
<dbReference type="Pfam" id="PF00717">
    <property type="entry name" value="Peptidase_S24"/>
    <property type="match status" value="1"/>
</dbReference>
<dbReference type="OrthoDB" id="9802364at2"/>
<dbReference type="PANTHER" id="PTHR33516:SF2">
    <property type="entry name" value="LEXA REPRESSOR-RELATED"/>
    <property type="match status" value="1"/>
</dbReference>
<dbReference type="Proteomes" id="UP000078463">
    <property type="component" value="Chromosome"/>
</dbReference>
<dbReference type="GO" id="GO:0006281">
    <property type="term" value="P:DNA repair"/>
    <property type="evidence" value="ECO:0007669"/>
    <property type="project" value="UniProtKB-UniRule"/>
</dbReference>
<dbReference type="InterPro" id="IPR036286">
    <property type="entry name" value="LexA/Signal_pep-like_sf"/>
</dbReference>
<dbReference type="InterPro" id="IPR050077">
    <property type="entry name" value="LexA_repressor"/>
</dbReference>
<dbReference type="HAMAP" id="MF_00015">
    <property type="entry name" value="LexA"/>
    <property type="match status" value="1"/>
</dbReference>
<comment type="catalytic activity">
    <reaction evidence="13">
        <text>Hydrolysis of Ala-|-Gly bond in repressor LexA.</text>
        <dbReference type="EC" id="3.4.21.88"/>
    </reaction>
</comment>
<evidence type="ECO:0000259" key="15">
    <source>
        <dbReference type="Pfam" id="PF00717"/>
    </source>
</evidence>
<keyword evidence="3 13" id="KW-0678">Repressor</keyword>
<evidence type="ECO:0000256" key="7">
    <source>
        <dbReference type="ARBA" id="ARBA00022813"/>
    </source>
</evidence>
<feature type="active site" description="For autocatalytic cleavage activity" evidence="13">
    <location>
        <position position="190"/>
    </location>
</feature>
<reference evidence="18" key="1">
    <citation type="submission" date="2016-05" db="EMBL/GenBank/DDBJ databases">
        <title>Polynucleobacter sp. QLW-P1FAT50C-4 genome.</title>
        <authorList>
            <person name="Hahn M.W."/>
        </authorList>
    </citation>
    <scope>NUCLEOTIDE SEQUENCE [LARGE SCALE GENOMIC DNA]</scope>
    <source>
        <strain evidence="18">QLW-P1FAT50C-4</strain>
    </source>
</reference>
<dbReference type="Gene3D" id="1.10.10.10">
    <property type="entry name" value="Winged helix-like DNA-binding domain superfamily/Winged helix DNA-binding domain"/>
    <property type="match status" value="1"/>
</dbReference>
<evidence type="ECO:0000313" key="17">
    <source>
        <dbReference type="EMBL" id="ANJ00679.1"/>
    </source>
</evidence>
<dbReference type="SUPFAM" id="SSF51306">
    <property type="entry name" value="LexA/Signal peptidase"/>
    <property type="match status" value="1"/>
</dbReference>
<name>A0A191UI49_9BURK</name>
<dbReference type="GO" id="GO:0006508">
    <property type="term" value="P:proteolysis"/>
    <property type="evidence" value="ECO:0007669"/>
    <property type="project" value="InterPro"/>
</dbReference>
<dbReference type="GO" id="GO:0045892">
    <property type="term" value="P:negative regulation of DNA-templated transcription"/>
    <property type="evidence" value="ECO:0007669"/>
    <property type="project" value="UniProtKB-UniRule"/>
</dbReference>
<feature type="domain" description="LexA repressor DNA-binding" evidence="16">
    <location>
        <begin position="17"/>
        <end position="79"/>
    </location>
</feature>
<dbReference type="AlphaFoldDB" id="A0A191UI49"/>
<keyword evidence="7 13" id="KW-0068">Autocatalytic cleavage</keyword>
<dbReference type="InterPro" id="IPR006200">
    <property type="entry name" value="LexA"/>
</dbReference>
<dbReference type="InterPro" id="IPR039418">
    <property type="entry name" value="LexA-like"/>
</dbReference>
<dbReference type="InterPro" id="IPR015927">
    <property type="entry name" value="Peptidase_S24_S26A/B/C"/>
</dbReference>